<dbReference type="PANTHER" id="PTHR24260:SF136">
    <property type="entry name" value="GH08193P-RELATED"/>
    <property type="match status" value="1"/>
</dbReference>
<dbReference type="PRINTS" id="PR00722">
    <property type="entry name" value="CHYMOTRYPSIN"/>
</dbReference>
<sequence length="583" mass="65653">MRFINRLLIVGALYLMLPGISQASYQCGIRKHSFVQLVHHGWTVEEGQWPWHVAIFHKRSKSEKYACGGTLLDENHVLTAAHCVVNRNTGYAISANNLKLHFGQQNLSTISANVQIRDVSKVQIHPDHSSHRNDIAILLMRLPVRYTDYVIPICIDQNADIDLRNLEGERGWITGWGTTQTGSISDVLHTASLPVVSYLQCFNDHETVFGNLLNENVFCAGDRNGTSPGTGDSGGGMYFSDGDRWVLRGIVSFAKADELKNEVDTSKFVIFVNVQRFLTWIREIIADNKPKSTETSKRISERECERFKGLARKRRNKICDNSRYPHTVSIIFSDNKVKCNGILVNENHVLTACHCRRDNMGETPSKVQIDAYGSVGILKVICHPHHKERITYHDIAVITLDTTIELSSNILPACLASNWTENLYDTLLQTGYGVSIETGIKKFIESEDNQVITKERCDEIISRNRRLPDGIIPGQLCAINTDQLRTSTSGSSGSPLQSVNTRSCMYTAVGITSSGNQDHERIRENNQTVVDIYTRISHYLDWIEQMVWSNEPPVTTTTARIRTTETTTNNIVPFHTDFVFPDD</sequence>
<protein>
    <recommendedName>
        <fullName evidence="10">Peptidase S1 domain-containing protein</fullName>
    </recommendedName>
</protein>
<evidence type="ECO:0000256" key="3">
    <source>
        <dbReference type="ARBA" id="ARBA00022670"/>
    </source>
</evidence>
<accession>A0A1S4FYB8</accession>
<dbReference type="InterPro" id="IPR018114">
    <property type="entry name" value="TRYPSIN_HIS"/>
</dbReference>
<dbReference type="OrthoDB" id="7758075at2759"/>
<keyword evidence="2" id="KW-0964">Secreted</keyword>
<dbReference type="Proteomes" id="UP000008820">
    <property type="component" value="Chromosome 2"/>
</dbReference>
<comment type="similarity">
    <text evidence="9">Belongs to the peptidase S1 family. CLIP subfamily.</text>
</comment>
<evidence type="ECO:0000256" key="5">
    <source>
        <dbReference type="ARBA" id="ARBA00022801"/>
    </source>
</evidence>
<dbReference type="Pfam" id="PF00089">
    <property type="entry name" value="Trypsin"/>
    <property type="match status" value="2"/>
</dbReference>
<organism evidence="11 12">
    <name type="scientific">Aedes aegypti</name>
    <name type="common">Yellowfever mosquito</name>
    <name type="synonym">Culex aegypti</name>
    <dbReference type="NCBI Taxonomy" id="7159"/>
    <lineage>
        <taxon>Eukaryota</taxon>
        <taxon>Metazoa</taxon>
        <taxon>Ecdysozoa</taxon>
        <taxon>Arthropoda</taxon>
        <taxon>Hexapoda</taxon>
        <taxon>Insecta</taxon>
        <taxon>Pterygota</taxon>
        <taxon>Neoptera</taxon>
        <taxon>Endopterygota</taxon>
        <taxon>Diptera</taxon>
        <taxon>Nematocera</taxon>
        <taxon>Culicoidea</taxon>
        <taxon>Culicidae</taxon>
        <taxon>Culicinae</taxon>
        <taxon>Aedini</taxon>
        <taxon>Aedes</taxon>
        <taxon>Stegomyia</taxon>
    </lineage>
</organism>
<feature type="domain" description="Peptidase S1" evidence="10">
    <location>
        <begin position="307"/>
        <end position="548"/>
    </location>
</feature>
<dbReference type="InterPro" id="IPR043504">
    <property type="entry name" value="Peptidase_S1_PA_chymotrypsin"/>
</dbReference>
<dbReference type="PANTHER" id="PTHR24260">
    <property type="match status" value="1"/>
</dbReference>
<dbReference type="InterPro" id="IPR051333">
    <property type="entry name" value="CLIP_Serine_Protease"/>
</dbReference>
<evidence type="ECO:0000256" key="9">
    <source>
        <dbReference type="ARBA" id="ARBA00024195"/>
    </source>
</evidence>
<proteinExistence type="inferred from homology"/>
<keyword evidence="4" id="KW-0732">Signal</keyword>
<evidence type="ECO:0000256" key="8">
    <source>
        <dbReference type="ARBA" id="ARBA00023157"/>
    </source>
</evidence>
<dbReference type="VEuPathDB" id="VectorBase:AAEL013140"/>
<dbReference type="FunFam" id="2.40.10.10:FF:000146">
    <property type="entry name" value="Serine protease 53"/>
    <property type="match status" value="1"/>
</dbReference>
<feature type="domain" description="Peptidase S1" evidence="10">
    <location>
        <begin position="9"/>
        <end position="286"/>
    </location>
</feature>
<dbReference type="PROSITE" id="PS00134">
    <property type="entry name" value="TRYPSIN_HIS"/>
    <property type="match status" value="1"/>
</dbReference>
<dbReference type="SMART" id="SM00020">
    <property type="entry name" value="Tryp_SPc"/>
    <property type="match status" value="2"/>
</dbReference>
<dbReference type="InterPro" id="IPR001314">
    <property type="entry name" value="Peptidase_S1A"/>
</dbReference>
<dbReference type="SUPFAM" id="SSF50494">
    <property type="entry name" value="Trypsin-like serine proteases"/>
    <property type="match status" value="2"/>
</dbReference>
<keyword evidence="6" id="KW-0720">Serine protease</keyword>
<evidence type="ECO:0000256" key="4">
    <source>
        <dbReference type="ARBA" id="ARBA00022729"/>
    </source>
</evidence>
<reference evidence="11 12" key="1">
    <citation type="submission" date="2017-06" db="EMBL/GenBank/DDBJ databases">
        <title>Aedes aegypti genome working group (AGWG) sequencing and assembly.</title>
        <authorList>
            <consortium name="Aedes aegypti Genome Working Group (AGWG)"/>
            <person name="Matthews B.J."/>
        </authorList>
    </citation>
    <scope>NUCLEOTIDE SEQUENCE [LARGE SCALE GENOMIC DNA]</scope>
    <source>
        <strain evidence="11 12">LVP_AGWG</strain>
    </source>
</reference>
<evidence type="ECO:0000256" key="1">
    <source>
        <dbReference type="ARBA" id="ARBA00004613"/>
    </source>
</evidence>
<dbReference type="Gene3D" id="2.40.10.10">
    <property type="entry name" value="Trypsin-like serine proteases"/>
    <property type="match status" value="2"/>
</dbReference>
<keyword evidence="3" id="KW-0645">Protease</keyword>
<keyword evidence="12" id="KW-1185">Reference proteome</keyword>
<keyword evidence="8" id="KW-1015">Disulfide bond</keyword>
<keyword evidence="5" id="KW-0378">Hydrolase</keyword>
<dbReference type="GO" id="GO:0004252">
    <property type="term" value="F:serine-type endopeptidase activity"/>
    <property type="evidence" value="ECO:0007669"/>
    <property type="project" value="InterPro"/>
</dbReference>
<evidence type="ECO:0000256" key="6">
    <source>
        <dbReference type="ARBA" id="ARBA00022825"/>
    </source>
</evidence>
<name>A0A1S4FYB8_AEDAE</name>
<evidence type="ECO:0000256" key="7">
    <source>
        <dbReference type="ARBA" id="ARBA00023145"/>
    </source>
</evidence>
<evidence type="ECO:0000256" key="2">
    <source>
        <dbReference type="ARBA" id="ARBA00022525"/>
    </source>
</evidence>
<dbReference type="GO" id="GO:0006508">
    <property type="term" value="P:proteolysis"/>
    <property type="evidence" value="ECO:0007669"/>
    <property type="project" value="UniProtKB-KW"/>
</dbReference>
<dbReference type="CDD" id="cd00190">
    <property type="entry name" value="Tryp_SPc"/>
    <property type="match status" value="1"/>
</dbReference>
<dbReference type="EnsemblMetazoa" id="AAEL013140-RA">
    <property type="protein sequence ID" value="AAEL013140-PA"/>
    <property type="gene ID" value="AAEL013140"/>
</dbReference>
<evidence type="ECO:0000259" key="10">
    <source>
        <dbReference type="PROSITE" id="PS50240"/>
    </source>
</evidence>
<evidence type="ECO:0000313" key="12">
    <source>
        <dbReference type="Proteomes" id="UP000008820"/>
    </source>
</evidence>
<dbReference type="InterPro" id="IPR009003">
    <property type="entry name" value="Peptidase_S1_PA"/>
</dbReference>
<gene>
    <name evidence="11" type="primary">5577290</name>
</gene>
<dbReference type="AlphaFoldDB" id="A0A1S4FYB8"/>
<dbReference type="InterPro" id="IPR001254">
    <property type="entry name" value="Trypsin_dom"/>
</dbReference>
<dbReference type="PROSITE" id="PS50240">
    <property type="entry name" value="TRYPSIN_DOM"/>
    <property type="match status" value="2"/>
</dbReference>
<comment type="subcellular location">
    <subcellularLocation>
        <location evidence="1">Secreted</location>
    </subcellularLocation>
</comment>
<dbReference type="InParanoid" id="A0A1S4FYB8"/>
<evidence type="ECO:0000313" key="11">
    <source>
        <dbReference type="EnsemblMetazoa" id="AAEL013140-PA"/>
    </source>
</evidence>
<keyword evidence="7" id="KW-0865">Zymogen</keyword>
<reference evidence="11" key="2">
    <citation type="submission" date="2021-02" db="UniProtKB">
        <authorList>
            <consortium name="EnsemblMetazoa"/>
        </authorList>
    </citation>
    <scope>IDENTIFICATION</scope>
    <source>
        <strain evidence="11">LVP_AGWG</strain>
    </source>
</reference>
<dbReference type="GO" id="GO:0005576">
    <property type="term" value="C:extracellular region"/>
    <property type="evidence" value="ECO:0007669"/>
    <property type="project" value="UniProtKB-SubCell"/>
</dbReference>